<reference evidence="7" key="1">
    <citation type="submission" date="2020-10" db="EMBL/GenBank/DDBJ databases">
        <authorList>
            <person name="Gilroy R."/>
        </authorList>
    </citation>
    <scope>NUCLEOTIDE SEQUENCE</scope>
    <source>
        <strain evidence="7">ChiGjej1B1-22543</strain>
    </source>
</reference>
<keyword evidence="7" id="KW-0436">Ligase</keyword>
<dbReference type="InterPro" id="IPR051533">
    <property type="entry name" value="WaaL-like"/>
</dbReference>
<evidence type="ECO:0000256" key="3">
    <source>
        <dbReference type="ARBA" id="ARBA00022989"/>
    </source>
</evidence>
<dbReference type="Proteomes" id="UP000824070">
    <property type="component" value="Unassembled WGS sequence"/>
</dbReference>
<accession>A0A9D1S3L1</accession>
<dbReference type="GO" id="GO:0016874">
    <property type="term" value="F:ligase activity"/>
    <property type="evidence" value="ECO:0007669"/>
    <property type="project" value="UniProtKB-KW"/>
</dbReference>
<dbReference type="PANTHER" id="PTHR37422:SF13">
    <property type="entry name" value="LIPOPOLYSACCHARIDE BIOSYNTHESIS PROTEIN PA4999-RELATED"/>
    <property type="match status" value="1"/>
</dbReference>
<feature type="domain" description="O-antigen ligase-related" evidence="6">
    <location>
        <begin position="1"/>
        <end position="132"/>
    </location>
</feature>
<dbReference type="AlphaFoldDB" id="A0A9D1S3L1"/>
<feature type="transmembrane region" description="Helical" evidence="5">
    <location>
        <begin position="6"/>
        <end position="24"/>
    </location>
</feature>
<name>A0A9D1S3L1_9FIRM</name>
<evidence type="ECO:0000313" key="7">
    <source>
        <dbReference type="EMBL" id="HIU45263.1"/>
    </source>
</evidence>
<evidence type="ECO:0000256" key="5">
    <source>
        <dbReference type="SAM" id="Phobius"/>
    </source>
</evidence>
<feature type="transmembrane region" description="Helical" evidence="5">
    <location>
        <begin position="172"/>
        <end position="191"/>
    </location>
</feature>
<comment type="subcellular location">
    <subcellularLocation>
        <location evidence="1">Membrane</location>
        <topology evidence="1">Multi-pass membrane protein</topology>
    </subcellularLocation>
</comment>
<dbReference type="EMBL" id="DVMV01000019">
    <property type="protein sequence ID" value="HIU45263.1"/>
    <property type="molecule type" value="Genomic_DNA"/>
</dbReference>
<feature type="transmembrane region" description="Helical" evidence="5">
    <location>
        <begin position="31"/>
        <end position="55"/>
    </location>
</feature>
<evidence type="ECO:0000256" key="4">
    <source>
        <dbReference type="ARBA" id="ARBA00023136"/>
    </source>
</evidence>
<evidence type="ECO:0000256" key="2">
    <source>
        <dbReference type="ARBA" id="ARBA00022692"/>
    </source>
</evidence>
<gene>
    <name evidence="7" type="ORF">IAC52_03070</name>
</gene>
<feature type="transmembrane region" description="Helical" evidence="5">
    <location>
        <begin position="149"/>
        <end position="166"/>
    </location>
</feature>
<keyword evidence="2 5" id="KW-0812">Transmembrane</keyword>
<keyword evidence="4 5" id="KW-0472">Membrane</keyword>
<dbReference type="GO" id="GO:0016020">
    <property type="term" value="C:membrane"/>
    <property type="evidence" value="ECO:0007669"/>
    <property type="project" value="UniProtKB-SubCell"/>
</dbReference>
<protein>
    <submittedName>
        <fullName evidence="7">O-antigen ligase family protein</fullName>
    </submittedName>
</protein>
<dbReference type="Pfam" id="PF04932">
    <property type="entry name" value="Wzy_C"/>
    <property type="match status" value="1"/>
</dbReference>
<comment type="caution">
    <text evidence="7">The sequence shown here is derived from an EMBL/GenBank/DDBJ whole genome shotgun (WGS) entry which is preliminary data.</text>
</comment>
<proteinExistence type="predicted"/>
<evidence type="ECO:0000256" key="1">
    <source>
        <dbReference type="ARBA" id="ARBA00004141"/>
    </source>
</evidence>
<reference evidence="7" key="2">
    <citation type="journal article" date="2021" name="PeerJ">
        <title>Extensive microbial diversity within the chicken gut microbiome revealed by metagenomics and culture.</title>
        <authorList>
            <person name="Gilroy R."/>
            <person name="Ravi A."/>
            <person name="Getino M."/>
            <person name="Pursley I."/>
            <person name="Horton D.L."/>
            <person name="Alikhan N.F."/>
            <person name="Baker D."/>
            <person name="Gharbi K."/>
            <person name="Hall N."/>
            <person name="Watson M."/>
            <person name="Adriaenssens E.M."/>
            <person name="Foster-Nyarko E."/>
            <person name="Jarju S."/>
            <person name="Secka A."/>
            <person name="Antonio M."/>
            <person name="Oren A."/>
            <person name="Chaudhuri R.R."/>
            <person name="La Ragione R."/>
            <person name="Hildebrand F."/>
            <person name="Pallen M.J."/>
        </authorList>
    </citation>
    <scope>NUCLEOTIDE SEQUENCE</scope>
    <source>
        <strain evidence="7">ChiGjej1B1-22543</strain>
    </source>
</reference>
<dbReference type="InterPro" id="IPR007016">
    <property type="entry name" value="O-antigen_ligase-rel_domated"/>
</dbReference>
<evidence type="ECO:0000259" key="6">
    <source>
        <dbReference type="Pfam" id="PF04932"/>
    </source>
</evidence>
<evidence type="ECO:0000313" key="8">
    <source>
        <dbReference type="Proteomes" id="UP000824070"/>
    </source>
</evidence>
<feature type="transmembrane region" description="Helical" evidence="5">
    <location>
        <begin position="119"/>
        <end position="140"/>
    </location>
</feature>
<dbReference type="PANTHER" id="PTHR37422">
    <property type="entry name" value="TEICHURONIC ACID BIOSYNTHESIS PROTEIN TUAE"/>
    <property type="match status" value="1"/>
</dbReference>
<sequence length="199" mass="21671">MTGSRGAMVCAYLEVVCLLFFILGKKKWWMSLLIVVGVTGVGIIILSLIPSISLIDRFKEALSTIFGGSEYDASTALRIEMIGDGLSLFKDNAIFGYGLGGFAANTSYGTYSHATLIELLVSTGLFGTALFLFAFGYLAYRLFKDGKGMLSLILLSLLIPELFFGVVLYSKYFFVFMAVIGGFSSCFAVNLPKMRNKAN</sequence>
<organism evidence="7 8">
    <name type="scientific">Candidatus Alloenteromonas pullicola</name>
    <dbReference type="NCBI Taxonomy" id="2840784"/>
    <lineage>
        <taxon>Bacteria</taxon>
        <taxon>Bacillati</taxon>
        <taxon>Bacillota</taxon>
        <taxon>Bacillota incertae sedis</taxon>
        <taxon>Candidatus Alloenteromonas</taxon>
    </lineage>
</organism>
<keyword evidence="3 5" id="KW-1133">Transmembrane helix</keyword>